<name>A0A1B0B1H5_9MUSC</name>
<dbReference type="EnsemblMetazoa" id="GPPI015772-RA">
    <property type="protein sequence ID" value="GPPI015772-PA"/>
    <property type="gene ID" value="GPPI015772"/>
</dbReference>
<proteinExistence type="predicted"/>
<protein>
    <recommendedName>
        <fullName evidence="5">Peptidase S1 domain-containing protein</fullName>
    </recommendedName>
</protein>
<organism evidence="3 4">
    <name type="scientific">Glossina palpalis gambiensis</name>
    <dbReference type="NCBI Taxonomy" id="67801"/>
    <lineage>
        <taxon>Eukaryota</taxon>
        <taxon>Metazoa</taxon>
        <taxon>Ecdysozoa</taxon>
        <taxon>Arthropoda</taxon>
        <taxon>Hexapoda</taxon>
        <taxon>Insecta</taxon>
        <taxon>Pterygota</taxon>
        <taxon>Neoptera</taxon>
        <taxon>Endopterygota</taxon>
        <taxon>Diptera</taxon>
        <taxon>Brachycera</taxon>
        <taxon>Muscomorpha</taxon>
        <taxon>Hippoboscoidea</taxon>
        <taxon>Glossinidae</taxon>
        <taxon>Glossina</taxon>
    </lineage>
</organism>
<dbReference type="VEuPathDB" id="VectorBase:GPPI015772"/>
<keyword evidence="4" id="KW-1185">Reference proteome</keyword>
<sequence length="331" mass="38150">MFRYLTILQWFLVIPLASNYEFTKYLARLQLDFDGKIIERSAIIIQSNIIIANSPEFEDFGDSTYVRYDLRADLDKNKRVQVDKFIKFDKNPLESQHPFVLVTTRQNMRMDPRAAASIPITSKEASATEGCVVIVADRPHRIQIMDMETCMDLLPDLQEGYICLSYSEAAYKGFALLCDNELSGIILPRSTWLPNEPVLYTDLYKRRDWILEQMLGHRPPIKNDNEVSPAMKTADSSVGEGAEERDADANFQKSAEIISSKHGKKRNSCVKSQPRVIEKNHYRMNKTNSAHNKRDFLHQELNFYYTQPKVKHTFLVVVIKGTSFVKVTCCY</sequence>
<evidence type="ECO:0000256" key="1">
    <source>
        <dbReference type="SAM" id="MobiDB-lite"/>
    </source>
</evidence>
<dbReference type="EMBL" id="JXJN01007165">
    <property type="status" value="NOT_ANNOTATED_CDS"/>
    <property type="molecule type" value="Genomic_DNA"/>
</dbReference>
<feature type="signal peptide" evidence="2">
    <location>
        <begin position="1"/>
        <end position="19"/>
    </location>
</feature>
<feature type="region of interest" description="Disordered" evidence="1">
    <location>
        <begin position="221"/>
        <end position="245"/>
    </location>
</feature>
<evidence type="ECO:0000313" key="4">
    <source>
        <dbReference type="Proteomes" id="UP000092460"/>
    </source>
</evidence>
<evidence type="ECO:0000256" key="2">
    <source>
        <dbReference type="SAM" id="SignalP"/>
    </source>
</evidence>
<dbReference type="InterPro" id="IPR009003">
    <property type="entry name" value="Peptidase_S1_PA"/>
</dbReference>
<dbReference type="AlphaFoldDB" id="A0A1B0B1H5"/>
<reference evidence="3" key="2">
    <citation type="submission" date="2020-05" db="UniProtKB">
        <authorList>
            <consortium name="EnsemblMetazoa"/>
        </authorList>
    </citation>
    <scope>IDENTIFICATION</scope>
    <source>
        <strain evidence="3">IAEA</strain>
    </source>
</reference>
<evidence type="ECO:0008006" key="5">
    <source>
        <dbReference type="Google" id="ProtNLM"/>
    </source>
</evidence>
<accession>A0A1B0B1H5</accession>
<dbReference type="Proteomes" id="UP000092460">
    <property type="component" value="Unassembled WGS sequence"/>
</dbReference>
<reference evidence="4" key="1">
    <citation type="submission" date="2015-01" db="EMBL/GenBank/DDBJ databases">
        <authorList>
            <person name="Aksoy S."/>
            <person name="Warren W."/>
            <person name="Wilson R.K."/>
        </authorList>
    </citation>
    <scope>NUCLEOTIDE SEQUENCE [LARGE SCALE GENOMIC DNA]</scope>
    <source>
        <strain evidence="4">IAEA</strain>
    </source>
</reference>
<evidence type="ECO:0000313" key="3">
    <source>
        <dbReference type="EnsemblMetazoa" id="GPPI015772-PA"/>
    </source>
</evidence>
<feature type="chain" id="PRO_5008404466" description="Peptidase S1 domain-containing protein" evidence="2">
    <location>
        <begin position="20"/>
        <end position="331"/>
    </location>
</feature>
<keyword evidence="2" id="KW-0732">Signal</keyword>
<dbReference type="SUPFAM" id="SSF50494">
    <property type="entry name" value="Trypsin-like serine proteases"/>
    <property type="match status" value="1"/>
</dbReference>